<gene>
    <name evidence="2" type="ORF">ACFQMA_17730</name>
</gene>
<dbReference type="Proteomes" id="UP001596432">
    <property type="component" value="Unassembled WGS sequence"/>
</dbReference>
<dbReference type="InterPro" id="IPR057179">
    <property type="entry name" value="DUF7857"/>
</dbReference>
<dbReference type="AlphaFoldDB" id="A0ABD5Y7H0"/>
<keyword evidence="3" id="KW-1185">Reference proteome</keyword>
<dbReference type="Pfam" id="PF25256">
    <property type="entry name" value="DUF7857"/>
    <property type="match status" value="1"/>
</dbReference>
<evidence type="ECO:0000313" key="3">
    <source>
        <dbReference type="Proteomes" id="UP001596432"/>
    </source>
</evidence>
<dbReference type="EMBL" id="JBHTAS010000001">
    <property type="protein sequence ID" value="MFC7141664.1"/>
    <property type="molecule type" value="Genomic_DNA"/>
</dbReference>
<evidence type="ECO:0000256" key="1">
    <source>
        <dbReference type="SAM" id="MobiDB-lite"/>
    </source>
</evidence>
<protein>
    <submittedName>
        <fullName evidence="2">Uncharacterized protein</fullName>
    </submittedName>
</protein>
<name>A0ABD5Y7H0_9EURY</name>
<dbReference type="RefSeq" id="WP_274322743.1">
    <property type="nucleotide sequence ID" value="NZ_CP118158.1"/>
</dbReference>
<reference evidence="2 3" key="1">
    <citation type="journal article" date="2019" name="Int. J. Syst. Evol. Microbiol.">
        <title>The Global Catalogue of Microorganisms (GCM) 10K type strain sequencing project: providing services to taxonomists for standard genome sequencing and annotation.</title>
        <authorList>
            <consortium name="The Broad Institute Genomics Platform"/>
            <consortium name="The Broad Institute Genome Sequencing Center for Infectious Disease"/>
            <person name="Wu L."/>
            <person name="Ma J."/>
        </authorList>
    </citation>
    <scope>NUCLEOTIDE SEQUENCE [LARGE SCALE GENOMIC DNA]</scope>
    <source>
        <strain evidence="2 3">XZYJT29</strain>
    </source>
</reference>
<feature type="region of interest" description="Disordered" evidence="1">
    <location>
        <begin position="67"/>
        <end position="124"/>
    </location>
</feature>
<proteinExistence type="predicted"/>
<organism evidence="2 3">
    <name type="scientific">Halosimplex aquaticum</name>
    <dbReference type="NCBI Taxonomy" id="3026162"/>
    <lineage>
        <taxon>Archaea</taxon>
        <taxon>Methanobacteriati</taxon>
        <taxon>Methanobacteriota</taxon>
        <taxon>Stenosarchaea group</taxon>
        <taxon>Halobacteria</taxon>
        <taxon>Halobacteriales</taxon>
        <taxon>Haloarculaceae</taxon>
        <taxon>Halosimplex</taxon>
    </lineage>
</organism>
<accession>A0ABD5Y7H0</accession>
<comment type="caution">
    <text evidence="2">The sequence shown here is derived from an EMBL/GenBank/DDBJ whole genome shotgun (WGS) entry which is preliminary data.</text>
</comment>
<sequence length="124" mass="13489">MDEVSECDTVRRNGVTFVRATVENERGTPQVVELENRLDGPVWPPRFGDVTAPEWTEGTWKSRIEPGQTLGVGYATPAPPLPDEDPVAVVSRTRASDAGESDPEEVLASLDDWAPPSDTLSADR</sequence>
<evidence type="ECO:0000313" key="2">
    <source>
        <dbReference type="EMBL" id="MFC7141664.1"/>
    </source>
</evidence>
<dbReference type="GeneID" id="78821984"/>